<name>A0A167HM89_9FLAO</name>
<evidence type="ECO:0000313" key="3">
    <source>
        <dbReference type="EMBL" id="OAB78764.1"/>
    </source>
</evidence>
<evidence type="ECO:0000256" key="1">
    <source>
        <dbReference type="ARBA" id="ARBA00023172"/>
    </source>
</evidence>
<evidence type="ECO:0000259" key="2">
    <source>
        <dbReference type="PROSITE" id="PS51898"/>
    </source>
</evidence>
<dbReference type="InterPro" id="IPR011010">
    <property type="entry name" value="DNA_brk_join_enz"/>
</dbReference>
<keyword evidence="1" id="KW-0233">DNA recombination</keyword>
<dbReference type="Gene3D" id="1.10.443.10">
    <property type="entry name" value="Intergrase catalytic core"/>
    <property type="match status" value="1"/>
</dbReference>
<dbReference type="PANTHER" id="PTHR30349:SF82">
    <property type="entry name" value="INTEGRASE_RECOMBINASE YOEC-RELATED"/>
    <property type="match status" value="1"/>
</dbReference>
<proteinExistence type="predicted"/>
<dbReference type="Pfam" id="PF00589">
    <property type="entry name" value="Phage_integrase"/>
    <property type="match status" value="1"/>
</dbReference>
<dbReference type="SUPFAM" id="SSF56349">
    <property type="entry name" value="DNA breaking-rejoining enzymes"/>
    <property type="match status" value="1"/>
</dbReference>
<organism evidence="3 4">
    <name type="scientific">Cochleicola gelatinilyticus</name>
    <dbReference type="NCBI Taxonomy" id="1763537"/>
    <lineage>
        <taxon>Bacteria</taxon>
        <taxon>Pseudomonadati</taxon>
        <taxon>Bacteroidota</taxon>
        <taxon>Flavobacteriia</taxon>
        <taxon>Flavobacteriales</taxon>
        <taxon>Flavobacteriaceae</taxon>
        <taxon>Cochleicola</taxon>
    </lineage>
</organism>
<comment type="caution">
    <text evidence="3">The sequence shown here is derived from an EMBL/GenBank/DDBJ whole genome shotgun (WGS) entry which is preliminary data.</text>
</comment>
<sequence>MTGSIYIDYNKALHKGLKLIKSKENPNFGLLIICGINLGLRIDDLLQLTFDQLKQDSFTIEEGKTKKKRTLKVNDAIKNALKHFEDDITYQLGGSPFTSQKGSVYSVQHINRLMKKYFKGKVSSHSLRKSFGRRVWLNDNQSERALVYLSQLLNHSSTHTTRTYLGIQQEELDNIYMNL</sequence>
<accession>A0A167HM89</accession>
<dbReference type="OrthoDB" id="9788852at2"/>
<dbReference type="GO" id="GO:0015074">
    <property type="term" value="P:DNA integration"/>
    <property type="evidence" value="ECO:0007669"/>
    <property type="project" value="InterPro"/>
</dbReference>
<reference evidence="3 4" key="1">
    <citation type="submission" date="2016-02" db="EMBL/GenBank/DDBJ databases">
        <title>Ulvibacter sp. LPB0005, isolated from Thais luteostoma.</title>
        <authorList>
            <person name="Shin S.-K."/>
            <person name="Yi H."/>
        </authorList>
    </citation>
    <scope>NUCLEOTIDE SEQUENCE [LARGE SCALE GENOMIC DNA]</scope>
    <source>
        <strain evidence="3 4">LPB0005</strain>
    </source>
</reference>
<dbReference type="STRING" id="1763537.ULVI_09285"/>
<feature type="domain" description="Tyr recombinase" evidence="2">
    <location>
        <begin position="1"/>
        <end position="177"/>
    </location>
</feature>
<dbReference type="InterPro" id="IPR050090">
    <property type="entry name" value="Tyrosine_recombinase_XerCD"/>
</dbReference>
<gene>
    <name evidence="3" type="ORF">ULVI_09285</name>
</gene>
<evidence type="ECO:0000313" key="4">
    <source>
        <dbReference type="Proteomes" id="UP000077013"/>
    </source>
</evidence>
<dbReference type="EMBL" id="LRXL01000037">
    <property type="protein sequence ID" value="OAB78764.1"/>
    <property type="molecule type" value="Genomic_DNA"/>
</dbReference>
<dbReference type="GO" id="GO:0006310">
    <property type="term" value="P:DNA recombination"/>
    <property type="evidence" value="ECO:0007669"/>
    <property type="project" value="UniProtKB-KW"/>
</dbReference>
<dbReference type="InterPro" id="IPR013762">
    <property type="entry name" value="Integrase-like_cat_sf"/>
</dbReference>
<dbReference type="GO" id="GO:0003677">
    <property type="term" value="F:DNA binding"/>
    <property type="evidence" value="ECO:0007669"/>
    <property type="project" value="InterPro"/>
</dbReference>
<dbReference type="PANTHER" id="PTHR30349">
    <property type="entry name" value="PHAGE INTEGRASE-RELATED"/>
    <property type="match status" value="1"/>
</dbReference>
<dbReference type="AlphaFoldDB" id="A0A167HM89"/>
<protein>
    <recommendedName>
        <fullName evidence="2">Tyr recombinase domain-containing protein</fullName>
    </recommendedName>
</protein>
<keyword evidence="4" id="KW-1185">Reference proteome</keyword>
<dbReference type="InterPro" id="IPR002104">
    <property type="entry name" value="Integrase_catalytic"/>
</dbReference>
<dbReference type="RefSeq" id="WP_068592081.1">
    <property type="nucleotide sequence ID" value="NZ_LRXL01000037.1"/>
</dbReference>
<dbReference type="Proteomes" id="UP000077013">
    <property type="component" value="Unassembled WGS sequence"/>
</dbReference>
<dbReference type="PROSITE" id="PS51898">
    <property type="entry name" value="TYR_RECOMBINASE"/>
    <property type="match status" value="1"/>
</dbReference>